<feature type="transmembrane region" description="Helical" evidence="1">
    <location>
        <begin position="489"/>
        <end position="507"/>
    </location>
</feature>
<feature type="transmembrane region" description="Helical" evidence="1">
    <location>
        <begin position="382"/>
        <end position="403"/>
    </location>
</feature>
<dbReference type="STRING" id="431595.K3WK50"/>
<dbReference type="GO" id="GO:0060271">
    <property type="term" value="P:cilium assembly"/>
    <property type="evidence" value="ECO:0007669"/>
    <property type="project" value="InterPro"/>
</dbReference>
<dbReference type="InterPro" id="IPR019170">
    <property type="entry name" value="Meckelin"/>
</dbReference>
<reference evidence="3" key="1">
    <citation type="journal article" date="2010" name="Genome Biol.">
        <title>Genome sequence of the necrotrophic plant pathogen Pythium ultimum reveals original pathogenicity mechanisms and effector repertoire.</title>
        <authorList>
            <person name="Levesque C.A."/>
            <person name="Brouwer H."/>
            <person name="Cano L."/>
            <person name="Hamilton J.P."/>
            <person name="Holt C."/>
            <person name="Huitema E."/>
            <person name="Raffaele S."/>
            <person name="Robideau G.P."/>
            <person name="Thines M."/>
            <person name="Win J."/>
            <person name="Zerillo M.M."/>
            <person name="Beakes G.W."/>
            <person name="Boore J.L."/>
            <person name="Busam D."/>
            <person name="Dumas B."/>
            <person name="Ferriera S."/>
            <person name="Fuerstenberg S.I."/>
            <person name="Gachon C.M."/>
            <person name="Gaulin E."/>
            <person name="Govers F."/>
            <person name="Grenville-Briggs L."/>
            <person name="Horner N."/>
            <person name="Hostetler J."/>
            <person name="Jiang R.H."/>
            <person name="Johnson J."/>
            <person name="Krajaejun T."/>
            <person name="Lin H."/>
            <person name="Meijer H.J."/>
            <person name="Moore B."/>
            <person name="Morris P."/>
            <person name="Phuntmart V."/>
            <person name="Puiu D."/>
            <person name="Shetty J."/>
            <person name="Stajich J.E."/>
            <person name="Tripathy S."/>
            <person name="Wawra S."/>
            <person name="van West P."/>
            <person name="Whitty B.R."/>
            <person name="Coutinho P.M."/>
            <person name="Henrissat B."/>
            <person name="Martin F."/>
            <person name="Thomas P.D."/>
            <person name="Tyler B.M."/>
            <person name="De Vries R.P."/>
            <person name="Kamoun S."/>
            <person name="Yandell M."/>
            <person name="Tisserat N."/>
            <person name="Buell C.R."/>
        </authorList>
    </citation>
    <scope>NUCLEOTIDE SEQUENCE</scope>
    <source>
        <strain evidence="3">DAOM:BR144</strain>
    </source>
</reference>
<feature type="transmembrane region" description="Helical" evidence="1">
    <location>
        <begin position="437"/>
        <end position="456"/>
    </location>
</feature>
<proteinExistence type="predicted"/>
<dbReference type="HOGENOM" id="CLU_010935_0_0_1"/>
<dbReference type="VEuPathDB" id="FungiDB:PYU1_G005331"/>
<sequence length="846" mass="95658">MCTNGTKVSDDKASCVACPDPAMTLAVAGGTATCECANGYQQITSTRLNQTKCFKQSHANVLNAKVSLSLASVLTYTVPDTELSVTSALVHDVFTFAASECYFYRTERQNPYCQLLGNLCVLQHLRPQFPACALLELIQRSGRTTIANQINGWYSTLPFLSYGASAESVLDSTAIGMKMSFDEAAKSDTHDHLTLVLATYDYRGNLHGFQRLTTQLLYCAPPAQVGGTPSWLRFGVSTSMRYTCDLSALDATSLLLFELYLIDYSKAEGDDGRYVPVPVQNRNYEDAKGFTINVNTRSEDVADDVLTHRFFLYDFLSGTAVGETQPKVFRYADSMTLTIRAQTKSVDAIYPPLLSISYVDTQSLRNTSMRFHVTYASDTAKFWTTAMSLFIVALGFAACRVVLHTYTWQRRSTRNEELGAAMWHSIAHVLMCSASNFAFASFGILFVMTNYFFVFFKWQARVYVLLPEVNYDDVTHSAAKMDEYYPLRVLLPLAFALQIVAVLHRIYTQTQSHVFFVDWEVPRAKMMDVDSVKPQNAPISIWRTILVANEWTKLQVRRRTSLEATIVLLLLLLYGYDLRSAAVPIPHVQMQHLDEQQVPSESSTDATLSLNLCLRFANVSCLWIALCIAQRLWNWLVYERYVDEPREMLFIDLCTVAKVSCLILDEPYHGFYLHCRSPYPFADGNMGELVDQLRQEEAGLTVGRGLDSSLPDCQAFEIFVTRKWKRKFQNLFSVMQNGGSGGPAGARKSPNDGLLSRHKHRPFAQQQSIWHHQHRQITQGMVKSAMQLSDFLKAFIENQDEQYRWRIYRAQTWLGHFFGIPPEVTSSKQSLFLPGEIHCDKNASHC</sequence>
<evidence type="ECO:0000256" key="1">
    <source>
        <dbReference type="SAM" id="Phobius"/>
    </source>
</evidence>
<dbReference type="OMA" id="FDLESWM"/>
<name>K3WK50_GLOUD</name>
<dbReference type="PANTHER" id="PTHR21274:SF0">
    <property type="entry name" value="MECKELIN"/>
    <property type="match status" value="1"/>
</dbReference>
<dbReference type="Proteomes" id="UP000019132">
    <property type="component" value="Unassembled WGS sequence"/>
</dbReference>
<dbReference type="eggNOG" id="KOG4611">
    <property type="taxonomic scope" value="Eukaryota"/>
</dbReference>
<dbReference type="EnsemblProtists" id="PYU1_T005342">
    <property type="protein sequence ID" value="PYU1_T005342"/>
    <property type="gene ID" value="PYU1_G005331"/>
</dbReference>
<dbReference type="GO" id="GO:0036038">
    <property type="term" value="C:MKS complex"/>
    <property type="evidence" value="ECO:0007669"/>
    <property type="project" value="InterPro"/>
</dbReference>
<organism evidence="2 3">
    <name type="scientific">Globisporangium ultimum (strain ATCC 200006 / CBS 805.95 / DAOM BR144)</name>
    <name type="common">Pythium ultimum</name>
    <dbReference type="NCBI Taxonomy" id="431595"/>
    <lineage>
        <taxon>Eukaryota</taxon>
        <taxon>Sar</taxon>
        <taxon>Stramenopiles</taxon>
        <taxon>Oomycota</taxon>
        <taxon>Peronosporomycetes</taxon>
        <taxon>Pythiales</taxon>
        <taxon>Pythiaceae</taxon>
        <taxon>Globisporangium</taxon>
    </lineage>
</organism>
<evidence type="ECO:0000313" key="3">
    <source>
        <dbReference type="Proteomes" id="UP000019132"/>
    </source>
</evidence>
<dbReference type="PANTHER" id="PTHR21274">
    <property type="entry name" value="MECKELIN"/>
    <property type="match status" value="1"/>
</dbReference>
<accession>K3WK50</accession>
<dbReference type="Pfam" id="PF09773">
    <property type="entry name" value="Meckelin"/>
    <property type="match status" value="1"/>
</dbReference>
<keyword evidence="1" id="KW-0812">Transmembrane</keyword>
<evidence type="ECO:0008006" key="4">
    <source>
        <dbReference type="Google" id="ProtNLM"/>
    </source>
</evidence>
<keyword evidence="1" id="KW-0472">Membrane</keyword>
<dbReference type="InParanoid" id="K3WK50"/>
<reference evidence="3" key="2">
    <citation type="submission" date="2010-04" db="EMBL/GenBank/DDBJ databases">
        <authorList>
            <person name="Buell R."/>
            <person name="Hamilton J."/>
            <person name="Hostetler J."/>
        </authorList>
    </citation>
    <scope>NUCLEOTIDE SEQUENCE [LARGE SCALE GENOMIC DNA]</scope>
    <source>
        <strain evidence="3">DAOM:BR144</strain>
    </source>
</reference>
<reference evidence="2" key="3">
    <citation type="submission" date="2015-02" db="UniProtKB">
        <authorList>
            <consortium name="EnsemblProtists"/>
        </authorList>
    </citation>
    <scope>IDENTIFICATION</scope>
    <source>
        <strain evidence="2">DAOM BR144</strain>
    </source>
</reference>
<keyword evidence="1" id="KW-1133">Transmembrane helix</keyword>
<feature type="transmembrane region" description="Helical" evidence="1">
    <location>
        <begin position="560"/>
        <end position="576"/>
    </location>
</feature>
<dbReference type="EMBL" id="GL376633">
    <property type="status" value="NOT_ANNOTATED_CDS"/>
    <property type="molecule type" value="Genomic_DNA"/>
</dbReference>
<keyword evidence="3" id="KW-1185">Reference proteome</keyword>
<dbReference type="AlphaFoldDB" id="K3WK50"/>
<protein>
    <recommendedName>
        <fullName evidence="4">Meckelin</fullName>
    </recommendedName>
</protein>
<evidence type="ECO:0000313" key="2">
    <source>
        <dbReference type="EnsemblProtists" id="PYU1_T005342"/>
    </source>
</evidence>